<accession>A0A078L318</accession>
<gene>
    <name evidence="2" type="primary">fmt_2</name>
    <name evidence="2" type="ORF">BN59_02693</name>
</gene>
<dbReference type="InterPro" id="IPR001555">
    <property type="entry name" value="GART_AS"/>
</dbReference>
<dbReference type="Pfam" id="PF00551">
    <property type="entry name" value="Formyl_trans_N"/>
    <property type="match status" value="1"/>
</dbReference>
<evidence type="ECO:0000313" key="3">
    <source>
        <dbReference type="Proteomes" id="UP000044071"/>
    </source>
</evidence>
<dbReference type="InterPro" id="IPR036477">
    <property type="entry name" value="Formyl_transf_N_sf"/>
</dbReference>
<feature type="domain" description="Formyl transferase N-terminal" evidence="1">
    <location>
        <begin position="106"/>
        <end position="198"/>
    </location>
</feature>
<dbReference type="STRING" id="1034943.BN59_02693"/>
<dbReference type="Proteomes" id="UP000044071">
    <property type="component" value="Unassembled WGS sequence"/>
</dbReference>
<evidence type="ECO:0000259" key="1">
    <source>
        <dbReference type="Pfam" id="PF00551"/>
    </source>
</evidence>
<dbReference type="EMBL" id="CCSB01000003">
    <property type="protein sequence ID" value="CDZ78383.1"/>
    <property type="molecule type" value="Genomic_DNA"/>
</dbReference>
<sequence length="294" mass="33868">MNILFLIGSDLYSYNMANEICLNFAKHPFKASFLVFKNEMAFNPEKIQEEVKRLIFYERTLFSEILLQFLKNHPNEGKYLGVDALAQKYACNYAFCPSIDNKKASQFISEQAKDWAIDVVISIRCIIKLDAPLIHYFTREKENYLWNVHPGLLPQYRGIMPIFGAMFNQEKHYGISLLRVSEKLDEGTIIDSRTCTLDYSKSMIENALDLIPAGVELITDNLRKISRKEQLSVLTQNATEKGFYSFPTAEELALFKSKGLSLYSKEGLINLMSRCYLTDKQNDIVEKLRLYGSL</sequence>
<proteinExistence type="predicted"/>
<dbReference type="AlphaFoldDB" id="A0A078L318"/>
<name>A0A078L318_9GAMM</name>
<dbReference type="PANTHER" id="PTHR11138">
    <property type="entry name" value="METHIONYL-TRNA FORMYLTRANSFERASE"/>
    <property type="match status" value="1"/>
</dbReference>
<dbReference type="RefSeq" id="WP_043874883.1">
    <property type="nucleotide sequence ID" value="NZ_CCVW01000003.1"/>
</dbReference>
<dbReference type="Gene3D" id="3.40.50.12230">
    <property type="match status" value="1"/>
</dbReference>
<dbReference type="OrthoDB" id="9806170at2"/>
<protein>
    <submittedName>
        <fullName evidence="2">Methionyl-tRNA formyltransferase</fullName>
    </submittedName>
</protein>
<organism evidence="2 3">
    <name type="scientific">Legionella massiliensis</name>
    <dbReference type="NCBI Taxonomy" id="1034943"/>
    <lineage>
        <taxon>Bacteria</taxon>
        <taxon>Pseudomonadati</taxon>
        <taxon>Pseudomonadota</taxon>
        <taxon>Gammaproteobacteria</taxon>
        <taxon>Legionellales</taxon>
        <taxon>Legionellaceae</taxon>
        <taxon>Legionella</taxon>
    </lineage>
</organism>
<keyword evidence="3" id="KW-1185">Reference proteome</keyword>
<dbReference type="PROSITE" id="PS00373">
    <property type="entry name" value="GART"/>
    <property type="match status" value="1"/>
</dbReference>
<reference evidence="2 3" key="1">
    <citation type="submission" date="2014-06" db="EMBL/GenBank/DDBJ databases">
        <authorList>
            <person name="Urmite Genomes Urmite Genomes"/>
        </authorList>
    </citation>
    <scope>NUCLEOTIDE SEQUENCE [LARGE SCALE GENOMIC DNA]</scope>
</reference>
<dbReference type="eggNOG" id="COG0223">
    <property type="taxonomic scope" value="Bacteria"/>
</dbReference>
<dbReference type="SUPFAM" id="SSF53328">
    <property type="entry name" value="Formyltransferase"/>
    <property type="match status" value="1"/>
</dbReference>
<dbReference type="InterPro" id="IPR002376">
    <property type="entry name" value="Formyl_transf_N"/>
</dbReference>
<keyword evidence="2" id="KW-0808">Transferase</keyword>
<dbReference type="GO" id="GO:0004479">
    <property type="term" value="F:methionyl-tRNA formyltransferase activity"/>
    <property type="evidence" value="ECO:0007669"/>
    <property type="project" value="TreeGrafter"/>
</dbReference>
<dbReference type="PANTHER" id="PTHR11138:SF5">
    <property type="entry name" value="METHIONYL-TRNA FORMYLTRANSFERASE, MITOCHONDRIAL"/>
    <property type="match status" value="1"/>
</dbReference>
<evidence type="ECO:0000313" key="2">
    <source>
        <dbReference type="EMBL" id="CDZ78383.1"/>
    </source>
</evidence>